<dbReference type="GeneID" id="93587727"/>
<gene>
    <name evidence="1" type="ORF">DFL_005416</name>
</gene>
<name>A0A436ZY15_ARTFL</name>
<evidence type="ECO:0000313" key="2">
    <source>
        <dbReference type="Proteomes" id="UP000283090"/>
    </source>
</evidence>
<evidence type="ECO:0000313" key="1">
    <source>
        <dbReference type="EMBL" id="RVD83636.1"/>
    </source>
</evidence>
<dbReference type="AlphaFoldDB" id="A0A436ZY15"/>
<dbReference type="VEuPathDB" id="FungiDB:DFL_005416"/>
<sequence>MGSAEPAGSLAVANAALAAHGGGAGGGAGKAGGAGGVVDEGAIYAQIIAVVDAARSIPDGAAPLPTL</sequence>
<accession>A0A436ZY15</accession>
<proteinExistence type="predicted"/>
<comment type="caution">
    <text evidence="1">The sequence shown here is derived from an EMBL/GenBank/DDBJ whole genome shotgun (WGS) entry which is preliminary data.</text>
</comment>
<reference evidence="1 2" key="1">
    <citation type="submission" date="2019-01" db="EMBL/GenBank/DDBJ databases">
        <title>Intercellular communication is required for trap formation in the nematode-trapping fungus Duddingtonia flagrans.</title>
        <authorList>
            <person name="Youssar L."/>
            <person name="Wernet V."/>
            <person name="Hensel N."/>
            <person name="Hildebrandt H.-G."/>
            <person name="Fischer R."/>
        </authorList>
    </citation>
    <scope>NUCLEOTIDE SEQUENCE [LARGE SCALE GENOMIC DNA]</scope>
    <source>
        <strain evidence="1 2">CBS H-5679</strain>
    </source>
</reference>
<dbReference type="Proteomes" id="UP000283090">
    <property type="component" value="Unassembled WGS sequence"/>
</dbReference>
<dbReference type="EMBL" id="SAEB01000007">
    <property type="protein sequence ID" value="RVD83636.1"/>
    <property type="molecule type" value="Genomic_DNA"/>
</dbReference>
<protein>
    <submittedName>
        <fullName evidence="1">Uncharacterized protein</fullName>
    </submittedName>
</protein>
<organism evidence="1 2">
    <name type="scientific">Arthrobotrys flagrans</name>
    <name type="common">Nematode-trapping fungus</name>
    <name type="synonym">Trichothecium flagrans</name>
    <dbReference type="NCBI Taxonomy" id="97331"/>
    <lineage>
        <taxon>Eukaryota</taxon>
        <taxon>Fungi</taxon>
        <taxon>Dikarya</taxon>
        <taxon>Ascomycota</taxon>
        <taxon>Pezizomycotina</taxon>
        <taxon>Orbiliomycetes</taxon>
        <taxon>Orbiliales</taxon>
        <taxon>Orbiliaceae</taxon>
        <taxon>Arthrobotrys</taxon>
    </lineage>
</organism>
<keyword evidence="2" id="KW-1185">Reference proteome</keyword>
<dbReference type="RefSeq" id="XP_067489180.1">
    <property type="nucleotide sequence ID" value="XM_067634674.1"/>
</dbReference>